<name>A0A5C5FMJ7_9BASI</name>
<evidence type="ECO:0008006" key="8">
    <source>
        <dbReference type="Google" id="ProtNLM"/>
    </source>
</evidence>
<comment type="caution">
    <text evidence="6">The sequence shown here is derived from an EMBL/GenBank/DDBJ whole genome shotgun (WGS) entry which is preliminary data.</text>
</comment>
<evidence type="ECO:0000256" key="3">
    <source>
        <dbReference type="SAM" id="MobiDB-lite"/>
    </source>
</evidence>
<dbReference type="PANTHER" id="PTHR13677:SF0">
    <property type="entry name" value="LD41638P"/>
    <property type="match status" value="1"/>
</dbReference>
<dbReference type="GO" id="GO:0003824">
    <property type="term" value="F:catalytic activity"/>
    <property type="evidence" value="ECO:0007669"/>
    <property type="project" value="InterPro"/>
</dbReference>
<sequence>QSCAPFSLLLFAPCGGPGDTTPAGEIGPAGYSKLLLLWELVALGEPLLVWASEPRVGAEVVEALRALIKPIPFAGDLRPYFHVHDADFAQLCKPGNKPPQGLVVASTNPLLLSTCRHWPHVLRLDRATPAPAPAPAPPPAPTAAAAAASSPATSAPAFRNPSRSASPALSASSATTTASAAPRPPRRSGSVSLASADDGRGGAAGGGGGAGKEFGLRSAGKRHVRKDEAVEREIEDAWRRGDYLGCDAVIYRHFAALTERFLAPLNRYFGTLWAGNEAVAARAPLVSPGPSPLPSTRFSRSAFLASLRTHGSPLALRSSAPSLSQPGSTATERLYARFLDSDNFAAWADKRVRDTGGEVRRRYVRVLEREDWDEWARGRDEREVEEMVQRLEREVVDSPPLLADSSSDSAPLQKRGAGLSQGEEPGCIFCGVTAASPGFRVVHEDPEFVVFRDRSPGSKVHLLAVPKRHVESVKTLEAEDVGMLERMKHLGRRVLVEQDVPEGEQRLGFHIPPFFSVPHLHLHLLSLPLPFPGSVKYRPAVPPPARGGGRGRIKGWSWFVEVDQAIEILRAGQRIKVGPVSGAVPVAGAPSPRLGARAATGTATGTG</sequence>
<dbReference type="InterPro" id="IPR037516">
    <property type="entry name" value="Tripartite_DENN"/>
</dbReference>
<evidence type="ECO:0000256" key="1">
    <source>
        <dbReference type="ARBA" id="ARBA00007159"/>
    </source>
</evidence>
<comment type="similarity">
    <text evidence="1">Belongs to the DENND6 family.</text>
</comment>
<feature type="compositionally biased region" description="Low complexity" evidence="3">
    <location>
        <begin position="142"/>
        <end position="181"/>
    </location>
</feature>
<feature type="region of interest" description="Disordered" evidence="3">
    <location>
        <begin position="129"/>
        <end position="229"/>
    </location>
</feature>
<feature type="domain" description="HIT" evidence="5">
    <location>
        <begin position="428"/>
        <end position="537"/>
    </location>
</feature>
<dbReference type="GO" id="GO:0005085">
    <property type="term" value="F:guanyl-nucleotide exchange factor activity"/>
    <property type="evidence" value="ECO:0007669"/>
    <property type="project" value="InterPro"/>
</dbReference>
<dbReference type="OrthoDB" id="10265409at2759"/>
<dbReference type="Gene3D" id="3.30.428.10">
    <property type="entry name" value="HIT-like"/>
    <property type="match status" value="1"/>
</dbReference>
<feature type="compositionally biased region" description="Gly residues" evidence="3">
    <location>
        <begin position="201"/>
        <end position="212"/>
    </location>
</feature>
<feature type="domain" description="UDENN" evidence="4">
    <location>
        <begin position="1"/>
        <end position="349"/>
    </location>
</feature>
<feature type="compositionally biased region" description="Low complexity" evidence="3">
    <location>
        <begin position="397"/>
        <end position="412"/>
    </location>
</feature>
<dbReference type="AlphaFoldDB" id="A0A5C5FMJ7"/>
<dbReference type="InterPro" id="IPR036265">
    <property type="entry name" value="HIT-like_sf"/>
</dbReference>
<organism evidence="6 7">
    <name type="scientific">Rhodotorula diobovata</name>
    <dbReference type="NCBI Taxonomy" id="5288"/>
    <lineage>
        <taxon>Eukaryota</taxon>
        <taxon>Fungi</taxon>
        <taxon>Dikarya</taxon>
        <taxon>Basidiomycota</taxon>
        <taxon>Pucciniomycotina</taxon>
        <taxon>Microbotryomycetes</taxon>
        <taxon>Sporidiobolales</taxon>
        <taxon>Sporidiobolaceae</taxon>
        <taxon>Rhodotorula</taxon>
    </lineage>
</organism>
<evidence type="ECO:0000313" key="6">
    <source>
        <dbReference type="EMBL" id="TNY18020.1"/>
    </source>
</evidence>
<feature type="non-terminal residue" evidence="6">
    <location>
        <position position="1"/>
    </location>
</feature>
<dbReference type="InterPro" id="IPR024224">
    <property type="entry name" value="DENND6"/>
</dbReference>
<proteinExistence type="inferred from homology"/>
<keyword evidence="7" id="KW-1185">Reference proteome</keyword>
<dbReference type="PROSITE" id="PS50211">
    <property type="entry name" value="DENN"/>
    <property type="match status" value="1"/>
</dbReference>
<feature type="short sequence motif" description="Histidine triad motif" evidence="2">
    <location>
        <begin position="519"/>
        <end position="523"/>
    </location>
</feature>
<protein>
    <recommendedName>
        <fullName evidence="8">HIT-like domain-containing protein</fullName>
    </recommendedName>
</protein>
<feature type="compositionally biased region" description="Pro residues" evidence="3">
    <location>
        <begin position="130"/>
        <end position="141"/>
    </location>
</feature>
<feature type="region of interest" description="Disordered" evidence="3">
    <location>
        <begin position="397"/>
        <end position="421"/>
    </location>
</feature>
<accession>A0A5C5FMJ7</accession>
<evidence type="ECO:0000259" key="5">
    <source>
        <dbReference type="PROSITE" id="PS51084"/>
    </source>
</evidence>
<dbReference type="Proteomes" id="UP000311382">
    <property type="component" value="Unassembled WGS sequence"/>
</dbReference>
<dbReference type="PANTHER" id="PTHR13677">
    <property type="entry name" value="LD41638P"/>
    <property type="match status" value="1"/>
</dbReference>
<dbReference type="SUPFAM" id="SSF54197">
    <property type="entry name" value="HIT-like"/>
    <property type="match status" value="1"/>
</dbReference>
<dbReference type="PROSITE" id="PS51084">
    <property type="entry name" value="HIT_2"/>
    <property type="match status" value="1"/>
</dbReference>
<dbReference type="InterPro" id="IPR011146">
    <property type="entry name" value="HIT-like"/>
</dbReference>
<evidence type="ECO:0000259" key="4">
    <source>
        <dbReference type="PROSITE" id="PS50211"/>
    </source>
</evidence>
<gene>
    <name evidence="6" type="ORF">DMC30DRAFT_419235</name>
</gene>
<reference evidence="6 7" key="1">
    <citation type="submission" date="2019-03" db="EMBL/GenBank/DDBJ databases">
        <title>Rhodosporidium diobovatum UCD-FST 08-225 genome sequencing, assembly, and annotation.</title>
        <authorList>
            <person name="Fakankun I.U."/>
            <person name="Fristensky B."/>
            <person name="Levin D.B."/>
        </authorList>
    </citation>
    <scope>NUCLEOTIDE SEQUENCE [LARGE SCALE GENOMIC DNA]</scope>
    <source>
        <strain evidence="6 7">UCD-FST 08-225</strain>
    </source>
</reference>
<dbReference type="GO" id="GO:0055037">
    <property type="term" value="C:recycling endosome"/>
    <property type="evidence" value="ECO:0007669"/>
    <property type="project" value="TreeGrafter"/>
</dbReference>
<dbReference type="Pfam" id="PF11969">
    <property type="entry name" value="DcpS_C"/>
    <property type="match status" value="1"/>
</dbReference>
<evidence type="ECO:0000313" key="7">
    <source>
        <dbReference type="Proteomes" id="UP000311382"/>
    </source>
</evidence>
<evidence type="ECO:0000256" key="2">
    <source>
        <dbReference type="PROSITE-ProRule" id="PRU00464"/>
    </source>
</evidence>
<dbReference type="EMBL" id="SOZI01000161">
    <property type="protein sequence ID" value="TNY18020.1"/>
    <property type="molecule type" value="Genomic_DNA"/>
</dbReference>